<dbReference type="Proteomes" id="UP001597463">
    <property type="component" value="Unassembled WGS sequence"/>
</dbReference>
<name>A0ABW5UQW9_9BURK</name>
<feature type="chain" id="PRO_5045537295" evidence="1">
    <location>
        <begin position="30"/>
        <end position="116"/>
    </location>
</feature>
<evidence type="ECO:0000313" key="2">
    <source>
        <dbReference type="EMBL" id="MFD2754870.1"/>
    </source>
</evidence>
<organism evidence="2 3">
    <name type="scientific">Comamonas terrae</name>
    <dbReference type="NCBI Taxonomy" id="673548"/>
    <lineage>
        <taxon>Bacteria</taxon>
        <taxon>Pseudomonadati</taxon>
        <taxon>Pseudomonadota</taxon>
        <taxon>Betaproteobacteria</taxon>
        <taxon>Burkholderiales</taxon>
        <taxon>Comamonadaceae</taxon>
        <taxon>Comamonas</taxon>
    </lineage>
</organism>
<gene>
    <name evidence="2" type="ORF">ACFSW6_12290</name>
</gene>
<dbReference type="EMBL" id="JBHUMV010000005">
    <property type="protein sequence ID" value="MFD2754870.1"/>
    <property type="molecule type" value="Genomic_DNA"/>
</dbReference>
<keyword evidence="3" id="KW-1185">Reference proteome</keyword>
<accession>A0ABW5UQW9</accession>
<keyword evidence="1" id="KW-0732">Signal</keyword>
<proteinExistence type="predicted"/>
<dbReference type="Pfam" id="PF13663">
    <property type="entry name" value="DUF4148"/>
    <property type="match status" value="1"/>
</dbReference>
<comment type="caution">
    <text evidence="2">The sequence shown here is derived from an EMBL/GenBank/DDBJ whole genome shotgun (WGS) entry which is preliminary data.</text>
</comment>
<protein>
    <submittedName>
        <fullName evidence="2">DUF4148 domain-containing protein</fullName>
    </submittedName>
</protein>
<dbReference type="InterPro" id="IPR025421">
    <property type="entry name" value="DUF4148"/>
</dbReference>
<evidence type="ECO:0000256" key="1">
    <source>
        <dbReference type="SAM" id="SignalP"/>
    </source>
</evidence>
<evidence type="ECO:0000313" key="3">
    <source>
        <dbReference type="Proteomes" id="UP001597463"/>
    </source>
</evidence>
<reference evidence="3" key="1">
    <citation type="journal article" date="2019" name="Int. J. Syst. Evol. Microbiol.">
        <title>The Global Catalogue of Microorganisms (GCM) 10K type strain sequencing project: providing services to taxonomists for standard genome sequencing and annotation.</title>
        <authorList>
            <consortium name="The Broad Institute Genomics Platform"/>
            <consortium name="The Broad Institute Genome Sequencing Center for Infectious Disease"/>
            <person name="Wu L."/>
            <person name="Ma J."/>
        </authorList>
    </citation>
    <scope>NUCLEOTIDE SEQUENCE [LARGE SCALE GENOMIC DNA]</scope>
    <source>
        <strain evidence="3">TISTR 1906</strain>
    </source>
</reference>
<feature type="signal peptide" evidence="1">
    <location>
        <begin position="1"/>
        <end position="29"/>
    </location>
</feature>
<sequence length="116" mass="12253">MTQRRFFPASLMAGLAASAAIILPGAAMAGSYWHPANNESGVTTHPDHFRSSKTRAQVLAEAETAVRQGGASRFNASVYPADAPQAAGGRSRQEVIGELLDETPAQREARQRAFGG</sequence>
<dbReference type="RefSeq" id="WP_066475753.1">
    <property type="nucleotide sequence ID" value="NZ_BCNT01000005.1"/>
</dbReference>